<dbReference type="Proteomes" id="UP001469553">
    <property type="component" value="Unassembled WGS sequence"/>
</dbReference>
<protein>
    <submittedName>
        <fullName evidence="1">Uncharacterized protein</fullName>
    </submittedName>
</protein>
<evidence type="ECO:0000313" key="2">
    <source>
        <dbReference type="Proteomes" id="UP001469553"/>
    </source>
</evidence>
<proteinExistence type="predicted"/>
<comment type="caution">
    <text evidence="1">The sequence shown here is derived from an EMBL/GenBank/DDBJ whole genome shotgun (WGS) entry which is preliminary data.</text>
</comment>
<accession>A0ABV0ZT22</accession>
<evidence type="ECO:0000313" key="1">
    <source>
        <dbReference type="EMBL" id="MEQ2308887.1"/>
    </source>
</evidence>
<reference evidence="1 2" key="1">
    <citation type="submission" date="2021-06" db="EMBL/GenBank/DDBJ databases">
        <authorList>
            <person name="Palmer J.M."/>
        </authorList>
    </citation>
    <scope>NUCLEOTIDE SEQUENCE [LARGE SCALE GENOMIC DNA]</scope>
    <source>
        <strain evidence="1 2">AS_MEX2019</strain>
        <tissue evidence="1">Muscle</tissue>
    </source>
</reference>
<name>A0ABV0ZT22_9TELE</name>
<gene>
    <name evidence="1" type="ORF">AMECASPLE_032905</name>
</gene>
<keyword evidence="2" id="KW-1185">Reference proteome</keyword>
<sequence>MVKLSHNVALMRLSDGVMSLSDKPQLSEDCSILSRVLQLHSFNRSNTCDGLSRAPGLRRHFFTSFLITIPFLICLGVGSHGPRVMALPGDDGGDENKQTRQKGNFNDEVSIICGKVKGVLHHLHNNRWRQAPTRNVTLPIFLPTPTMIMQEYAVGHRGAELLNPAVTEGNILRAEDKRRTKFDGLSGTCFLRKTPLGLQVLETDHRESELQNISVRPPAAECRG</sequence>
<dbReference type="EMBL" id="JAHRIP010070184">
    <property type="protein sequence ID" value="MEQ2308887.1"/>
    <property type="molecule type" value="Genomic_DNA"/>
</dbReference>
<organism evidence="1 2">
    <name type="scientific">Ameca splendens</name>
    <dbReference type="NCBI Taxonomy" id="208324"/>
    <lineage>
        <taxon>Eukaryota</taxon>
        <taxon>Metazoa</taxon>
        <taxon>Chordata</taxon>
        <taxon>Craniata</taxon>
        <taxon>Vertebrata</taxon>
        <taxon>Euteleostomi</taxon>
        <taxon>Actinopterygii</taxon>
        <taxon>Neopterygii</taxon>
        <taxon>Teleostei</taxon>
        <taxon>Neoteleostei</taxon>
        <taxon>Acanthomorphata</taxon>
        <taxon>Ovalentaria</taxon>
        <taxon>Atherinomorphae</taxon>
        <taxon>Cyprinodontiformes</taxon>
        <taxon>Goodeidae</taxon>
        <taxon>Ameca</taxon>
    </lineage>
</organism>